<feature type="compositionally biased region" description="Basic residues" evidence="1">
    <location>
        <begin position="88"/>
        <end position="98"/>
    </location>
</feature>
<comment type="caution">
    <text evidence="3">The sequence shown here is derived from an EMBL/GenBank/DDBJ whole genome shotgun (WGS) entry which is preliminary data.</text>
</comment>
<dbReference type="EMBL" id="ML978734">
    <property type="protein sequence ID" value="KAF2085053.1"/>
    <property type="molecule type" value="Genomic_DNA"/>
</dbReference>
<accession>A0A9P4HQX6</accession>
<protein>
    <recommendedName>
        <fullName evidence="2">DUF7924 domain-containing protein</fullName>
    </recommendedName>
</protein>
<evidence type="ECO:0000259" key="2">
    <source>
        <dbReference type="Pfam" id="PF25545"/>
    </source>
</evidence>
<proteinExistence type="predicted"/>
<evidence type="ECO:0000256" key="1">
    <source>
        <dbReference type="SAM" id="MobiDB-lite"/>
    </source>
</evidence>
<feature type="compositionally biased region" description="Low complexity" evidence="1">
    <location>
        <begin position="27"/>
        <end position="45"/>
    </location>
</feature>
<reference evidence="3" key="1">
    <citation type="journal article" date="2020" name="Stud. Mycol.">
        <title>101 Dothideomycetes genomes: a test case for predicting lifestyles and emergence of pathogens.</title>
        <authorList>
            <person name="Haridas S."/>
            <person name="Albert R."/>
            <person name="Binder M."/>
            <person name="Bloem J."/>
            <person name="Labutti K."/>
            <person name="Salamov A."/>
            <person name="Andreopoulos B."/>
            <person name="Baker S."/>
            <person name="Barry K."/>
            <person name="Bills G."/>
            <person name="Bluhm B."/>
            <person name="Cannon C."/>
            <person name="Castanera R."/>
            <person name="Culley D."/>
            <person name="Daum C."/>
            <person name="Ezra D."/>
            <person name="Gonzalez J."/>
            <person name="Henrissat B."/>
            <person name="Kuo A."/>
            <person name="Liang C."/>
            <person name="Lipzen A."/>
            <person name="Lutzoni F."/>
            <person name="Magnuson J."/>
            <person name="Mondo S."/>
            <person name="Nolan M."/>
            <person name="Ohm R."/>
            <person name="Pangilinan J."/>
            <person name="Park H.-J."/>
            <person name="Ramirez L."/>
            <person name="Alfaro M."/>
            <person name="Sun H."/>
            <person name="Tritt A."/>
            <person name="Yoshinaga Y."/>
            <person name="Zwiers L.-H."/>
            <person name="Turgeon B."/>
            <person name="Goodwin S."/>
            <person name="Spatafora J."/>
            <person name="Crous P."/>
            <person name="Grigoriev I."/>
        </authorList>
    </citation>
    <scope>NUCLEOTIDE SEQUENCE</scope>
    <source>
        <strain evidence="3">CBS 121410</strain>
    </source>
</reference>
<sequence>MSKRRLSDGAKQPCSVSHAKRLRLNDSSPRPLPSQSRPPSQLPRLTEATLAYLQQSLRGHNTKDCKAVSCLEDMDAPPTPRSGPTYRGRSRRHARSHGSRTPSPNKKPSPQTYRTRNLHHANVRIDALSDLPPAIDAQVRQILGFETWQDRIGSPAEPPFENAAAHYLAESRRNAIECALEGDWKASLYNLIRQLTDHGAWTLKVHMSEKVWDPSLKPTCSTADDIENEDDSGTRTPRSAQIALPVFDPNDATTTVSATGFTAHVPILSPSTVSIAPTTSTEAADPYHLSTPKPDITIGLAHTKFDARHQRRLVDHQASGSILSDPHAADMGIRFPFLVIEAKGLSLNGSLVSAQNQAAVSGACMLAILQDLHNQADGYDDPATGAEGALDNTPALCFSIATAGSIHEMNIHFMHDGCFHMHCFRAFRTTLERDTTEFVYLLHRILDWGKEAYNASIVRKLDRVPGSRMVS</sequence>
<keyword evidence="4" id="KW-1185">Reference proteome</keyword>
<dbReference type="AlphaFoldDB" id="A0A9P4HQX6"/>
<dbReference type="OrthoDB" id="5372703at2759"/>
<dbReference type="Pfam" id="PF25545">
    <property type="entry name" value="DUF7924"/>
    <property type="match status" value="1"/>
</dbReference>
<dbReference type="Proteomes" id="UP000799776">
    <property type="component" value="Unassembled WGS sequence"/>
</dbReference>
<name>A0A9P4HQX6_9PEZI</name>
<feature type="compositionally biased region" description="Polar residues" evidence="1">
    <location>
        <begin position="101"/>
        <end position="113"/>
    </location>
</feature>
<feature type="region of interest" description="Disordered" evidence="1">
    <location>
        <begin position="1"/>
        <end position="45"/>
    </location>
</feature>
<feature type="domain" description="DUF7924" evidence="2">
    <location>
        <begin position="282"/>
        <end position="457"/>
    </location>
</feature>
<organism evidence="3 4">
    <name type="scientific">Saccharata proteae CBS 121410</name>
    <dbReference type="NCBI Taxonomy" id="1314787"/>
    <lineage>
        <taxon>Eukaryota</taxon>
        <taxon>Fungi</taxon>
        <taxon>Dikarya</taxon>
        <taxon>Ascomycota</taxon>
        <taxon>Pezizomycotina</taxon>
        <taxon>Dothideomycetes</taxon>
        <taxon>Dothideomycetes incertae sedis</taxon>
        <taxon>Botryosphaeriales</taxon>
        <taxon>Saccharataceae</taxon>
        <taxon>Saccharata</taxon>
    </lineage>
</organism>
<feature type="region of interest" description="Disordered" evidence="1">
    <location>
        <begin position="72"/>
        <end position="113"/>
    </location>
</feature>
<evidence type="ECO:0000313" key="3">
    <source>
        <dbReference type="EMBL" id="KAF2085053.1"/>
    </source>
</evidence>
<evidence type="ECO:0000313" key="4">
    <source>
        <dbReference type="Proteomes" id="UP000799776"/>
    </source>
</evidence>
<gene>
    <name evidence="3" type="ORF">K490DRAFT_47630</name>
</gene>
<dbReference type="InterPro" id="IPR057684">
    <property type="entry name" value="DUF7924"/>
</dbReference>